<dbReference type="InterPro" id="IPR006710">
    <property type="entry name" value="Glyco_hydro_43"/>
</dbReference>
<comment type="caution">
    <text evidence="6">The sequence shown here is derived from an EMBL/GenBank/DDBJ whole genome shotgun (WGS) entry which is preliminary data.</text>
</comment>
<proteinExistence type="inferred from homology"/>
<dbReference type="CDD" id="cd08999">
    <property type="entry name" value="GH43_ABN-like"/>
    <property type="match status" value="1"/>
</dbReference>
<accession>A0ABS8AK55</accession>
<evidence type="ECO:0000256" key="1">
    <source>
        <dbReference type="ARBA" id="ARBA00009865"/>
    </source>
</evidence>
<dbReference type="Proteomes" id="UP001165297">
    <property type="component" value="Unassembled WGS sequence"/>
</dbReference>
<evidence type="ECO:0000313" key="7">
    <source>
        <dbReference type="Proteomes" id="UP001165297"/>
    </source>
</evidence>
<evidence type="ECO:0000313" key="6">
    <source>
        <dbReference type="EMBL" id="MCB2380067.1"/>
    </source>
</evidence>
<gene>
    <name evidence="6" type="ORF">LGH70_20905</name>
</gene>
<organism evidence="6 7">
    <name type="scientific">Hymenobacter nitidus</name>
    <dbReference type="NCBI Taxonomy" id="2880929"/>
    <lineage>
        <taxon>Bacteria</taxon>
        <taxon>Pseudomonadati</taxon>
        <taxon>Bacteroidota</taxon>
        <taxon>Cytophagia</taxon>
        <taxon>Cytophagales</taxon>
        <taxon>Hymenobacteraceae</taxon>
        <taxon>Hymenobacter</taxon>
    </lineage>
</organism>
<protein>
    <submittedName>
        <fullName evidence="6">Glycoside hydrolase family 43 protein</fullName>
    </submittedName>
</protein>
<dbReference type="EMBL" id="JAJADQ010000013">
    <property type="protein sequence ID" value="MCB2380067.1"/>
    <property type="molecule type" value="Genomic_DNA"/>
</dbReference>
<keyword evidence="3 4" id="KW-0326">Glycosidase</keyword>
<dbReference type="SUPFAM" id="SSF75005">
    <property type="entry name" value="Arabinanase/levansucrase/invertase"/>
    <property type="match status" value="1"/>
</dbReference>
<dbReference type="PANTHER" id="PTHR42812:SF5">
    <property type="entry name" value="ENDO-ARABINASE"/>
    <property type="match status" value="1"/>
</dbReference>
<keyword evidence="7" id="KW-1185">Reference proteome</keyword>
<name>A0ABS8AK55_9BACT</name>
<dbReference type="PANTHER" id="PTHR42812">
    <property type="entry name" value="BETA-XYLOSIDASE"/>
    <property type="match status" value="1"/>
</dbReference>
<dbReference type="Pfam" id="PF04616">
    <property type="entry name" value="Glyco_hydro_43"/>
    <property type="match status" value="1"/>
</dbReference>
<dbReference type="RefSeq" id="WP_226189720.1">
    <property type="nucleotide sequence ID" value="NZ_JAJADQ010000013.1"/>
</dbReference>
<evidence type="ECO:0000256" key="3">
    <source>
        <dbReference type="ARBA" id="ARBA00023295"/>
    </source>
</evidence>
<evidence type="ECO:0000256" key="4">
    <source>
        <dbReference type="RuleBase" id="RU361187"/>
    </source>
</evidence>
<evidence type="ECO:0000256" key="2">
    <source>
        <dbReference type="ARBA" id="ARBA00022801"/>
    </source>
</evidence>
<dbReference type="InterPro" id="IPR023296">
    <property type="entry name" value="Glyco_hydro_beta-prop_sf"/>
</dbReference>
<dbReference type="InterPro" id="IPR051795">
    <property type="entry name" value="Glycosyl_Hydrlase_43"/>
</dbReference>
<keyword evidence="2 4" id="KW-0378">Hydrolase</keyword>
<dbReference type="Gene3D" id="2.115.10.20">
    <property type="entry name" value="Glycosyl hydrolase domain, family 43"/>
    <property type="match status" value="1"/>
</dbReference>
<feature type="region of interest" description="Disordered" evidence="5">
    <location>
        <begin position="313"/>
        <end position="341"/>
    </location>
</feature>
<evidence type="ECO:0000256" key="5">
    <source>
        <dbReference type="SAM" id="MobiDB-lite"/>
    </source>
</evidence>
<sequence length="341" mass="37691">MSAAVTYQNPVLDEDFPDPTIIRAADGWYYAYGTQTKYKGVIVNMQVARSADLVHWELLADALPQKPRWARATQKLWAPHVSEHAGRYYMYYSALPDHDPGYCLAVATADSPAGPFTDIGQPLLCGPGFLNIDPMAFDDPATGQRLLYWGSGFGPLLVRELAPDRISFVPGSTARELVQPVPDEDPDNYQRLLEGSWVVLRDGWYYLFYSGNNCCGDDAHYGVMVARARHATGPFETLAQATGQGHSIILETNRHWRAPGHNCIVTDAAGQDWLAYHAIDPQQPTFDAIDDAQGYSRRVLLLDRLEYHAGWPRLAGAGAPSRTPQPAPVVEARPANDQRPG</sequence>
<comment type="similarity">
    <text evidence="1 4">Belongs to the glycosyl hydrolase 43 family.</text>
</comment>
<dbReference type="GO" id="GO:0016787">
    <property type="term" value="F:hydrolase activity"/>
    <property type="evidence" value="ECO:0007669"/>
    <property type="project" value="UniProtKB-KW"/>
</dbReference>
<reference evidence="6" key="1">
    <citation type="submission" date="2021-10" db="EMBL/GenBank/DDBJ databases">
        <authorList>
            <person name="Dean J.D."/>
            <person name="Kim M.K."/>
            <person name="Newey C.N."/>
            <person name="Stoker T.S."/>
            <person name="Thompson D.W."/>
            <person name="Grose J.H."/>
        </authorList>
    </citation>
    <scope>NUCLEOTIDE SEQUENCE</scope>
    <source>
        <strain evidence="6">BT635</strain>
    </source>
</reference>